<proteinExistence type="predicted"/>
<accession>A0A6L2LA84</accession>
<dbReference type="AlphaFoldDB" id="A0A6L2LA84"/>
<comment type="caution">
    <text evidence="2">The sequence shown here is derived from an EMBL/GenBank/DDBJ whole genome shotgun (WGS) entry which is preliminary data.</text>
</comment>
<protein>
    <submittedName>
        <fullName evidence="2">Uncharacterized protein</fullName>
    </submittedName>
</protein>
<reference evidence="2" key="1">
    <citation type="journal article" date="2019" name="Sci. Rep.">
        <title>Draft genome of Tanacetum cinerariifolium, the natural source of mosquito coil.</title>
        <authorList>
            <person name="Yamashiro T."/>
            <person name="Shiraishi A."/>
            <person name="Satake H."/>
            <person name="Nakayama K."/>
        </authorList>
    </citation>
    <scope>NUCLEOTIDE SEQUENCE</scope>
</reference>
<sequence length="169" mass="18319">TFPLRSLSLYVPFPKASVTSYGPSHFGPSLPPSSVWLASLLWSRLISRASSFFIMSTSVVLNANFYWYHRFCPICQREWCFSIAGLDHSMPHHTTPPSAPPYPTTDSPPSSPHPSPAAAAIFTTAATSPPPPLLHHHHATATLVTTAAIPTTTITAAQPRTETTTPLLF</sequence>
<evidence type="ECO:0000256" key="1">
    <source>
        <dbReference type="SAM" id="MobiDB-lite"/>
    </source>
</evidence>
<feature type="region of interest" description="Disordered" evidence="1">
    <location>
        <begin position="92"/>
        <end position="117"/>
    </location>
</feature>
<gene>
    <name evidence="2" type="ORF">Tci_030659</name>
</gene>
<organism evidence="2">
    <name type="scientific">Tanacetum cinerariifolium</name>
    <name type="common">Dalmatian daisy</name>
    <name type="synonym">Chrysanthemum cinerariifolium</name>
    <dbReference type="NCBI Taxonomy" id="118510"/>
    <lineage>
        <taxon>Eukaryota</taxon>
        <taxon>Viridiplantae</taxon>
        <taxon>Streptophyta</taxon>
        <taxon>Embryophyta</taxon>
        <taxon>Tracheophyta</taxon>
        <taxon>Spermatophyta</taxon>
        <taxon>Magnoliopsida</taxon>
        <taxon>eudicotyledons</taxon>
        <taxon>Gunneridae</taxon>
        <taxon>Pentapetalae</taxon>
        <taxon>asterids</taxon>
        <taxon>campanulids</taxon>
        <taxon>Asterales</taxon>
        <taxon>Asteraceae</taxon>
        <taxon>Asteroideae</taxon>
        <taxon>Anthemideae</taxon>
        <taxon>Anthemidinae</taxon>
        <taxon>Tanacetum</taxon>
    </lineage>
</organism>
<dbReference type="EMBL" id="BKCJ010004044">
    <property type="protein sequence ID" value="GEU58681.1"/>
    <property type="molecule type" value="Genomic_DNA"/>
</dbReference>
<name>A0A6L2LA84_TANCI</name>
<feature type="non-terminal residue" evidence="2">
    <location>
        <position position="1"/>
    </location>
</feature>
<evidence type="ECO:0000313" key="2">
    <source>
        <dbReference type="EMBL" id="GEU58681.1"/>
    </source>
</evidence>